<dbReference type="PANTHER" id="PTHR19384">
    <property type="entry name" value="NITRIC OXIDE SYNTHASE-RELATED"/>
    <property type="match status" value="1"/>
</dbReference>
<dbReference type="InterPro" id="IPR001709">
    <property type="entry name" value="Flavoprot_Pyr_Nucl_cyt_Rdtase"/>
</dbReference>
<dbReference type="AlphaFoldDB" id="A0A069ZV78"/>
<dbReference type="InterPro" id="IPR017927">
    <property type="entry name" value="FAD-bd_FR_type"/>
</dbReference>
<dbReference type="InterPro" id="IPR039261">
    <property type="entry name" value="FNR_nucleotide-bd"/>
</dbReference>
<dbReference type="PRINTS" id="PR00371">
    <property type="entry name" value="FPNCR"/>
</dbReference>
<evidence type="ECO:0000256" key="1">
    <source>
        <dbReference type="ARBA" id="ARBA00022630"/>
    </source>
</evidence>
<accession>A0A069ZV78</accession>
<dbReference type="GO" id="GO:0010181">
    <property type="term" value="F:FMN binding"/>
    <property type="evidence" value="ECO:0007669"/>
    <property type="project" value="TreeGrafter"/>
</dbReference>
<dbReference type="Gene3D" id="1.20.990.10">
    <property type="entry name" value="NADPH-cytochrome p450 Reductase, Chain A, domain 3"/>
    <property type="match status" value="1"/>
</dbReference>
<dbReference type="GO" id="GO:0005829">
    <property type="term" value="C:cytosol"/>
    <property type="evidence" value="ECO:0007669"/>
    <property type="project" value="TreeGrafter"/>
</dbReference>
<dbReference type="Gene3D" id="2.40.30.10">
    <property type="entry name" value="Translation factors"/>
    <property type="match status" value="1"/>
</dbReference>
<evidence type="ECO:0000313" key="3">
    <source>
        <dbReference type="EMBL" id="AJR10787.1"/>
    </source>
</evidence>
<dbReference type="InterPro" id="IPR001433">
    <property type="entry name" value="OxRdtase_FAD/NAD-bd"/>
</dbReference>
<dbReference type="Gene3D" id="3.40.50.80">
    <property type="entry name" value="Nucleotide-binding domain of ferredoxin-NADP reductase (FNR) module"/>
    <property type="match status" value="1"/>
</dbReference>
<dbReference type="PROSITE" id="PS51384">
    <property type="entry name" value="FAD_FR"/>
    <property type="match status" value="1"/>
</dbReference>
<dbReference type="OMA" id="DHYKVEI"/>
<organism evidence="3 4">
    <name type="scientific">Chlamydia muridarum</name>
    <dbReference type="NCBI Taxonomy" id="83560"/>
    <lineage>
        <taxon>Bacteria</taxon>
        <taxon>Pseudomonadati</taxon>
        <taxon>Chlamydiota</taxon>
        <taxon>Chlamydiia</taxon>
        <taxon>Chlamydiales</taxon>
        <taxon>Chlamydiaceae</taxon>
        <taxon>Chlamydia/Chlamydophila group</taxon>
        <taxon>Chlamydia</taxon>
    </lineage>
</organism>
<protein>
    <submittedName>
        <fullName evidence="3">Oxidoreductase</fullName>
    </submittedName>
</protein>
<dbReference type="KEGG" id="cmx:DNC_03635"/>
<proteinExistence type="predicted"/>
<gene>
    <name evidence="3" type="ORF">BD36_03830</name>
</gene>
<dbReference type="PATRIC" id="fig|83560.10.peg.735"/>
<dbReference type="InterPro" id="IPR023173">
    <property type="entry name" value="NADPH_Cyt_P450_Rdtase_alpha"/>
</dbReference>
<dbReference type="STRING" id="83560.NC80_03610"/>
<dbReference type="RefSeq" id="WP_010231313.1">
    <property type="nucleotide sequence ID" value="NZ_CP007217.1"/>
</dbReference>
<dbReference type="InterPro" id="IPR017938">
    <property type="entry name" value="Riboflavin_synthase-like_b-brl"/>
</dbReference>
<dbReference type="KEGG" id="cmg:NC81_03630"/>
<dbReference type="Pfam" id="PF00175">
    <property type="entry name" value="NAD_binding_1"/>
    <property type="match status" value="1"/>
</dbReference>
<evidence type="ECO:0000313" key="4">
    <source>
        <dbReference type="Proteomes" id="UP000260363"/>
    </source>
</evidence>
<dbReference type="KEGG" id="cmm:NC80_03610"/>
<keyword evidence="1" id="KW-0285">Flavoprotein</keyword>
<dbReference type="GeneID" id="1246082"/>
<reference evidence="3 4" key="1">
    <citation type="submission" date="2014-02" db="EMBL/GenBank/DDBJ databases">
        <authorList>
            <person name="Chen C."/>
            <person name="Conrad T.A."/>
            <person name="Zhou Z."/>
            <person name="Lai Z."/>
            <person name="Zhong G."/>
        </authorList>
    </citation>
    <scope>NUCLEOTIDE SEQUENCE [LARGE SCALE GENOMIC DNA]</scope>
    <source>
        <strain evidence="3 4">Nigg3-28</strain>
    </source>
</reference>
<dbReference type="GO" id="GO:0050660">
    <property type="term" value="F:flavin adenine dinucleotide binding"/>
    <property type="evidence" value="ECO:0007669"/>
    <property type="project" value="TreeGrafter"/>
</dbReference>
<dbReference type="GO" id="GO:0003958">
    <property type="term" value="F:NADPH-hemoprotein reductase activity"/>
    <property type="evidence" value="ECO:0007669"/>
    <property type="project" value="UniProtKB-EC"/>
</dbReference>
<feature type="domain" description="FAD-binding FR-type" evidence="2">
    <location>
        <begin position="6"/>
        <end position="210"/>
    </location>
</feature>
<dbReference type="SUPFAM" id="SSF63380">
    <property type="entry name" value="Riboflavin synthase domain-like"/>
    <property type="match status" value="1"/>
</dbReference>
<sequence length="350" mass="39735">MSLFAKFKAQWMVLHSRELCSYNQDGGQTSLDPVFKIICGPVNSEISYKVGDSLGVFPTNPSSLVDSILSVLQYDPHTVVVSRHADTTLSIREFLISYVDLDKISKVLKPFFPEDLDDSWSLSEAILFYRPQISLEEFVQGIMPLLPRFYSIASSPEYSHGQLELLVRCVSFPGKMQLRYGLCSAFLCKDLQEGTIFQGFVQPTKHFTLQQNSFGKPLIMIGAGTGIAPYKGFLQHRLYHQDFGANILFFGERFEKSNFYYRDFLQGLIASGNLQLFTAFSRDSESKMYVQDAIEQQRELIQENYEKGAFFFVCGKKTLGIETKRALGNILGSESVQELVLQKRLVLDVY</sequence>
<dbReference type="Proteomes" id="UP000260363">
    <property type="component" value="Chromosome"/>
</dbReference>
<evidence type="ECO:0000259" key="2">
    <source>
        <dbReference type="PROSITE" id="PS51384"/>
    </source>
</evidence>
<dbReference type="EMBL" id="CP007217">
    <property type="protein sequence ID" value="AJR10787.1"/>
    <property type="molecule type" value="Genomic_DNA"/>
</dbReference>
<name>A0A069ZV78_CHLMR</name>
<dbReference type="SUPFAM" id="SSF52343">
    <property type="entry name" value="Ferredoxin reductase-like, C-terminal NADP-linked domain"/>
    <property type="match status" value="1"/>
</dbReference>